<dbReference type="AlphaFoldDB" id="A0A5J9T9A7"/>
<dbReference type="Gene3D" id="1.10.630.10">
    <property type="entry name" value="Cytochrome P450"/>
    <property type="match status" value="1"/>
</dbReference>
<dbReference type="GO" id="GO:0004497">
    <property type="term" value="F:monooxygenase activity"/>
    <property type="evidence" value="ECO:0007669"/>
    <property type="project" value="InterPro"/>
</dbReference>
<dbReference type="PANTHER" id="PTHR47955:SF11">
    <property type="entry name" value="4-HYDROXYPHENYLACETALDEHYDE OXIME MONOOXYGENASE"/>
    <property type="match status" value="1"/>
</dbReference>
<keyword evidence="3" id="KW-0408">Iron</keyword>
<dbReference type="EMBL" id="RWGY01000039">
    <property type="protein sequence ID" value="TVU07923.1"/>
    <property type="molecule type" value="Genomic_DNA"/>
</dbReference>
<dbReference type="PANTHER" id="PTHR47955">
    <property type="entry name" value="CYTOCHROME P450 FAMILY 71 PROTEIN"/>
    <property type="match status" value="1"/>
</dbReference>
<dbReference type="OrthoDB" id="747409at2759"/>
<evidence type="ECO:0008006" key="6">
    <source>
        <dbReference type="Google" id="ProtNLM"/>
    </source>
</evidence>
<dbReference type="SUPFAM" id="SSF48264">
    <property type="entry name" value="Cytochrome P450"/>
    <property type="match status" value="1"/>
</dbReference>
<dbReference type="GO" id="GO:0020037">
    <property type="term" value="F:heme binding"/>
    <property type="evidence" value="ECO:0007669"/>
    <property type="project" value="InterPro"/>
</dbReference>
<accession>A0A5J9T9A7</accession>
<dbReference type="Proteomes" id="UP000324897">
    <property type="component" value="Chromosome 3"/>
</dbReference>
<evidence type="ECO:0000313" key="4">
    <source>
        <dbReference type="EMBL" id="TVU07923.1"/>
    </source>
</evidence>
<evidence type="ECO:0000313" key="5">
    <source>
        <dbReference type="Proteomes" id="UP000324897"/>
    </source>
</evidence>
<evidence type="ECO:0000256" key="3">
    <source>
        <dbReference type="ARBA" id="ARBA00023004"/>
    </source>
</evidence>
<dbReference type="InterPro" id="IPR036396">
    <property type="entry name" value="Cyt_P450_sf"/>
</dbReference>
<comment type="caution">
    <text evidence="4">The sequence shown here is derived from an EMBL/GenBank/DDBJ whole genome shotgun (WGS) entry which is preliminary data.</text>
</comment>
<organism evidence="4 5">
    <name type="scientific">Eragrostis curvula</name>
    <name type="common">weeping love grass</name>
    <dbReference type="NCBI Taxonomy" id="38414"/>
    <lineage>
        <taxon>Eukaryota</taxon>
        <taxon>Viridiplantae</taxon>
        <taxon>Streptophyta</taxon>
        <taxon>Embryophyta</taxon>
        <taxon>Tracheophyta</taxon>
        <taxon>Spermatophyta</taxon>
        <taxon>Magnoliopsida</taxon>
        <taxon>Liliopsida</taxon>
        <taxon>Poales</taxon>
        <taxon>Poaceae</taxon>
        <taxon>PACMAD clade</taxon>
        <taxon>Chloridoideae</taxon>
        <taxon>Eragrostideae</taxon>
        <taxon>Eragrostidinae</taxon>
        <taxon>Eragrostis</taxon>
    </lineage>
</organism>
<evidence type="ECO:0000256" key="2">
    <source>
        <dbReference type="ARBA" id="ARBA00022723"/>
    </source>
</evidence>
<dbReference type="GO" id="GO:0005506">
    <property type="term" value="F:iron ion binding"/>
    <property type="evidence" value="ECO:0007669"/>
    <property type="project" value="InterPro"/>
</dbReference>
<feature type="non-terminal residue" evidence="4">
    <location>
        <position position="1"/>
    </location>
</feature>
<sequence length="245" mass="27811">MSPILLPATQHQQWQLHAHQDLIAAVSIVNKLIEDLTRAGPNPVALNEHIFSVVDGIIGTVVFGRIYGTEQFKMPFLNMLGEAMDMLGSFCAEDFLPNMAGRLIDRLTGLVARRDRIFKRLDAFFDAVIDDHLNLARSNVEEEERRSDLVQALIELWKGNGNAVTFTRDHVKAMLFGMRKEDISMQEAGSLAFHKKTPLILVIDFDTVGFMRIMHCRGDLDGIWSSRAQHTDCSYDMQDKRDHKN</sequence>
<name>A0A5J9T9A7_9POAL</name>
<keyword evidence="5" id="KW-1185">Reference proteome</keyword>
<dbReference type="Gramene" id="TVU07923">
    <property type="protein sequence ID" value="TVU07923"/>
    <property type="gene ID" value="EJB05_41300"/>
</dbReference>
<keyword evidence="2" id="KW-0479">Metal-binding</keyword>
<gene>
    <name evidence="4" type="ORF">EJB05_41300</name>
</gene>
<comment type="similarity">
    <text evidence="1">Belongs to the cytochrome P450 family.</text>
</comment>
<protein>
    <recommendedName>
        <fullName evidence="6">Cytochrome P450</fullName>
    </recommendedName>
</protein>
<evidence type="ECO:0000256" key="1">
    <source>
        <dbReference type="ARBA" id="ARBA00010617"/>
    </source>
</evidence>
<reference evidence="4 5" key="1">
    <citation type="journal article" date="2019" name="Sci. Rep.">
        <title>A high-quality genome of Eragrostis curvula grass provides insights into Poaceae evolution and supports new strategies to enhance forage quality.</title>
        <authorList>
            <person name="Carballo J."/>
            <person name="Santos B.A.C.M."/>
            <person name="Zappacosta D."/>
            <person name="Garbus I."/>
            <person name="Selva J.P."/>
            <person name="Gallo C.A."/>
            <person name="Diaz A."/>
            <person name="Albertini E."/>
            <person name="Caccamo M."/>
            <person name="Echenique V."/>
        </authorList>
    </citation>
    <scope>NUCLEOTIDE SEQUENCE [LARGE SCALE GENOMIC DNA]</scope>
    <source>
        <strain evidence="5">cv. Victoria</strain>
        <tissue evidence="4">Leaf</tissue>
    </source>
</reference>
<proteinExistence type="inferred from homology"/>
<dbReference type="GO" id="GO:0016705">
    <property type="term" value="F:oxidoreductase activity, acting on paired donors, with incorporation or reduction of molecular oxygen"/>
    <property type="evidence" value="ECO:0007669"/>
    <property type="project" value="InterPro"/>
</dbReference>